<evidence type="ECO:0000313" key="3">
    <source>
        <dbReference type="Proteomes" id="UP000729402"/>
    </source>
</evidence>
<dbReference type="OrthoDB" id="258495at2759"/>
<feature type="region of interest" description="Disordered" evidence="1">
    <location>
        <begin position="120"/>
        <end position="144"/>
    </location>
</feature>
<organism evidence="2 3">
    <name type="scientific">Zizania palustris</name>
    <name type="common">Northern wild rice</name>
    <dbReference type="NCBI Taxonomy" id="103762"/>
    <lineage>
        <taxon>Eukaryota</taxon>
        <taxon>Viridiplantae</taxon>
        <taxon>Streptophyta</taxon>
        <taxon>Embryophyta</taxon>
        <taxon>Tracheophyta</taxon>
        <taxon>Spermatophyta</taxon>
        <taxon>Magnoliopsida</taxon>
        <taxon>Liliopsida</taxon>
        <taxon>Poales</taxon>
        <taxon>Poaceae</taxon>
        <taxon>BOP clade</taxon>
        <taxon>Oryzoideae</taxon>
        <taxon>Oryzeae</taxon>
        <taxon>Zizaniinae</taxon>
        <taxon>Zizania</taxon>
    </lineage>
</organism>
<keyword evidence="3" id="KW-1185">Reference proteome</keyword>
<proteinExistence type="predicted"/>
<sequence length="144" mass="15222">MSTGLDVESTVSSQPSLDGTYASSIGFHSNGAVYLDGKPFVHFLYPFLGSSFDVMALVNLGQGKFWYAPANTRRTVNPCFVPAASAVDGRSGSMGLDFDDSGDLFSMGRVDSGWLEVSKSRKDNGGAASVGDQDADSDLFEISL</sequence>
<evidence type="ECO:0000256" key="1">
    <source>
        <dbReference type="SAM" id="MobiDB-lite"/>
    </source>
</evidence>
<accession>A0A8J6BX08</accession>
<reference evidence="2" key="2">
    <citation type="submission" date="2021-02" db="EMBL/GenBank/DDBJ databases">
        <authorList>
            <person name="Kimball J.A."/>
            <person name="Haas M.W."/>
            <person name="Macchietto M."/>
            <person name="Kono T."/>
            <person name="Duquette J."/>
            <person name="Shao M."/>
        </authorList>
    </citation>
    <scope>NUCLEOTIDE SEQUENCE</scope>
    <source>
        <tissue evidence="2">Fresh leaf tissue</tissue>
    </source>
</reference>
<comment type="caution">
    <text evidence="2">The sequence shown here is derived from an EMBL/GenBank/DDBJ whole genome shotgun (WGS) entry which is preliminary data.</text>
</comment>
<dbReference type="AlphaFoldDB" id="A0A8J6BX08"/>
<name>A0A8J6BX08_ZIZPA</name>
<feature type="compositionally biased region" description="Acidic residues" evidence="1">
    <location>
        <begin position="133"/>
        <end position="144"/>
    </location>
</feature>
<reference evidence="2" key="1">
    <citation type="journal article" date="2021" name="bioRxiv">
        <title>Whole Genome Assembly and Annotation of Northern Wild Rice, Zizania palustris L., Supports a Whole Genome Duplication in the Zizania Genus.</title>
        <authorList>
            <person name="Haas M."/>
            <person name="Kono T."/>
            <person name="Macchietto M."/>
            <person name="Millas R."/>
            <person name="McGilp L."/>
            <person name="Shao M."/>
            <person name="Duquette J."/>
            <person name="Hirsch C.N."/>
            <person name="Kimball J."/>
        </authorList>
    </citation>
    <scope>NUCLEOTIDE SEQUENCE</scope>
    <source>
        <tissue evidence="2">Fresh leaf tissue</tissue>
    </source>
</reference>
<evidence type="ECO:0000313" key="2">
    <source>
        <dbReference type="EMBL" id="KAG8095410.1"/>
    </source>
</evidence>
<dbReference type="Proteomes" id="UP000729402">
    <property type="component" value="Unassembled WGS sequence"/>
</dbReference>
<dbReference type="EMBL" id="JAAALK010000080">
    <property type="protein sequence ID" value="KAG8095410.1"/>
    <property type="molecule type" value="Genomic_DNA"/>
</dbReference>
<gene>
    <name evidence="2" type="ORF">GUJ93_ZPchr0012g20900</name>
</gene>
<protein>
    <submittedName>
        <fullName evidence="2">Uncharacterized protein</fullName>
    </submittedName>
</protein>